<dbReference type="InterPro" id="IPR036691">
    <property type="entry name" value="Endo/exonu/phosph_ase_sf"/>
</dbReference>
<name>A0A0D1E6Y2_MYCMD</name>
<dbReference type="PROSITE" id="PS50878">
    <property type="entry name" value="RT_POL"/>
    <property type="match status" value="1"/>
</dbReference>
<dbReference type="KEGG" id="uma:UMAG_06265"/>
<dbReference type="CDD" id="cd01650">
    <property type="entry name" value="RT_nLTR_like"/>
    <property type="match status" value="1"/>
</dbReference>
<accession>A0A0D1E6Y2</accession>
<dbReference type="RefSeq" id="XP_011388277.1">
    <property type="nucleotide sequence ID" value="XM_011389975.1"/>
</dbReference>
<dbReference type="InParanoid" id="A0A0D1E6Y2"/>
<gene>
    <name evidence="2" type="ORF">UMAG_06265</name>
</gene>
<dbReference type="AlphaFoldDB" id="A0A0D1E6Y2"/>
<dbReference type="SUPFAM" id="SSF56672">
    <property type="entry name" value="DNA/RNA polymerases"/>
    <property type="match status" value="1"/>
</dbReference>
<dbReference type="SUPFAM" id="SSF56219">
    <property type="entry name" value="DNase I-like"/>
    <property type="match status" value="1"/>
</dbReference>
<evidence type="ECO:0000313" key="3">
    <source>
        <dbReference type="Proteomes" id="UP000000561"/>
    </source>
</evidence>
<proteinExistence type="predicted"/>
<organism evidence="2 3">
    <name type="scientific">Mycosarcoma maydis</name>
    <name type="common">Corn smut fungus</name>
    <name type="synonym">Ustilago maydis</name>
    <dbReference type="NCBI Taxonomy" id="5270"/>
    <lineage>
        <taxon>Eukaryota</taxon>
        <taxon>Fungi</taxon>
        <taxon>Dikarya</taxon>
        <taxon>Basidiomycota</taxon>
        <taxon>Ustilaginomycotina</taxon>
        <taxon>Ustilaginomycetes</taxon>
        <taxon>Ustilaginales</taxon>
        <taxon>Ustilaginaceae</taxon>
        <taxon>Mycosarcoma</taxon>
    </lineage>
</organism>
<dbReference type="Gene3D" id="3.60.10.10">
    <property type="entry name" value="Endonuclease/exonuclease/phosphatase"/>
    <property type="match status" value="1"/>
</dbReference>
<dbReference type="STRING" id="237631.A0A0D1E6Y2"/>
<dbReference type="InterPro" id="IPR043502">
    <property type="entry name" value="DNA/RNA_pol_sf"/>
</dbReference>
<dbReference type="OrthoDB" id="2556559at2759"/>
<dbReference type="eggNOG" id="KOG1075">
    <property type="taxonomic scope" value="Eukaryota"/>
</dbReference>
<dbReference type="Proteomes" id="UP000000561">
    <property type="component" value="Chromosome 4"/>
</dbReference>
<feature type="domain" description="Reverse transcriptase" evidence="1">
    <location>
        <begin position="445"/>
        <end position="716"/>
    </location>
</feature>
<evidence type="ECO:0000313" key="2">
    <source>
        <dbReference type="EMBL" id="KIS70175.1"/>
    </source>
</evidence>
<dbReference type="PANTHER" id="PTHR19446">
    <property type="entry name" value="REVERSE TRANSCRIPTASES"/>
    <property type="match status" value="1"/>
</dbReference>
<evidence type="ECO:0000259" key="1">
    <source>
        <dbReference type="PROSITE" id="PS50878"/>
    </source>
</evidence>
<dbReference type="Pfam" id="PF00078">
    <property type="entry name" value="RVT_1"/>
    <property type="match status" value="1"/>
</dbReference>
<sequence length="1276" mass="144360">MINPNTVRLNDAELPNVMGDYSSENFLYDAAGRLLVARLNCSGQQLNIACVYVPADSTERSAWLENTTDLLVSLEGRLLCDIVGGDWNMVTHIQDHTSTRRPNLQERHRLLTFLSYLNDETDLIDGYREHFPDSIMYTHTGPNSAARLDRIYVTPAISYRSCEWDTHVLPKSLNLDHLMVTARIKPYSPTKRGPGRFRFKCNLLKSQPVQARLTVLVNKLKESPVTPARWTLLKNELESTLSAIVRTKSQALTSARLRAKRRRTRLLLRRRASPNPSLERKLAAATVRESQLNEYATKAFAYSAMAKNRLLGEKPTKWFYSRCSASSLSNVSALKSSRTNTLVENPQDLPAVAADFYKSLFAVRLTNPSKGRNFIDLMPKLPRALSESTSVPITSTEVKAVLKGAATGKSPGPDGLPVELFKEVFQSSSDNAETLCEGLAQLFNSLLQGERADESFSVGVLSILYKNKGSPQDLKNYRPLTVANSDYKLFTGILAKRLCSALNGVVGPHQYAFLPGRLIDDNIRLVQSIIDENQGSETEGVYLLFIDQEKAYDRVDHKFLWRLLKQVGLPEPIRHAIKALYANVKLKVMVNGFASKPFPVRSGVRQGDPLSCILYVLFLEPLIRKIQTSEIEGITIPNSAPIKAVCYADDTVLVLKNQTEVDLARSILQDFCEGTGAQINWNKSSILKVGNPPPITIPEVSFVSPDNPYFHLGVPIGTNTEVQIQNLWDSVRLTFETIATRWSKAHLSLKGRIMVANSLMFSIPRYHLKFIPISPQTLSSLVKIYYDFIWDQKWLHKIHDLHALLPPEKGGIGSFDLSCVIEALSAEAVAKLESRDDLPWVQIQRRLLAKLHTRTRGEILSVITRPWVQRVSSRDLKMSELPSGIRHMWIPWLRLLKSDSDTISIGPPKTKQDVLNINFWYHRDLTVRPGQGARRFSNFSFRFLAELGISSIGEVWDPGTRTVILPATLPASKTQAMTQAITNLIRDLPAPWLELLNDTSLYTSSTSDQLCLSLGSGDHKKMAPLHKFRFREIYRQLVSQKTKEVNYDARVQPILQIYTNHTGKRGNLAMIWRAARHEFLTPKQGDLLWRLLHAKVKIGQDLHWLPRESQICPNCIIPSSIEHLWIECPAAQHLWCLVRTIWDKAWDITDPNTAKPAFPQIESRHDLACWLALAPVSDRFHARRWKVLFGTAVWSIWISYLRWSYSEDLTALFPASIRALFLTLLRNRFQEDRLLSLNSLYTNKTYNVEAFKLTWGQPPSTARAAISVMEILPPTS</sequence>
<dbReference type="GeneID" id="23565910"/>
<reference evidence="2 3" key="1">
    <citation type="journal article" date="2006" name="Nature">
        <title>Insights from the genome of the biotrophic fungal plant pathogen Ustilago maydis.</title>
        <authorList>
            <person name="Kamper J."/>
            <person name="Kahmann R."/>
            <person name="Bolker M."/>
            <person name="Ma L.J."/>
            <person name="Brefort T."/>
            <person name="Saville B.J."/>
            <person name="Banuett F."/>
            <person name="Kronstad J.W."/>
            <person name="Gold S.E."/>
            <person name="Muller O."/>
            <person name="Perlin M.H."/>
            <person name="Wosten H.A."/>
            <person name="de Vries R."/>
            <person name="Ruiz-Herrera J."/>
            <person name="Reynaga-Pena C.G."/>
            <person name="Snetselaar K."/>
            <person name="McCann M."/>
            <person name="Perez-Martin J."/>
            <person name="Feldbrugge M."/>
            <person name="Basse C.W."/>
            <person name="Steinberg G."/>
            <person name="Ibeas J.I."/>
            <person name="Holloman W."/>
            <person name="Guzman P."/>
            <person name="Farman M."/>
            <person name="Stajich J.E."/>
            <person name="Sentandreu R."/>
            <person name="Gonzalez-Prieto J.M."/>
            <person name="Kennell J.C."/>
            <person name="Molina L."/>
            <person name="Schirawski J."/>
            <person name="Mendoza-Mendoza A."/>
            <person name="Greilinger D."/>
            <person name="Munch K."/>
            <person name="Rossel N."/>
            <person name="Scherer M."/>
            <person name="Vranes M."/>
            <person name="Ladendorf O."/>
            <person name="Vincon V."/>
            <person name="Fuchs U."/>
            <person name="Sandrock B."/>
            <person name="Meng S."/>
            <person name="Ho E.C."/>
            <person name="Cahill M.J."/>
            <person name="Boyce K.J."/>
            <person name="Klose J."/>
            <person name="Klosterman S.J."/>
            <person name="Deelstra H.J."/>
            <person name="Ortiz-Castellanos L."/>
            <person name="Li W."/>
            <person name="Sanchez-Alonso P."/>
            <person name="Schreier P.H."/>
            <person name="Hauser-Hahn I."/>
            <person name="Vaupel M."/>
            <person name="Koopmann E."/>
            <person name="Friedrich G."/>
            <person name="Voss H."/>
            <person name="Schluter T."/>
            <person name="Margolis J."/>
            <person name="Platt D."/>
            <person name="Swimmer C."/>
            <person name="Gnirke A."/>
            <person name="Chen F."/>
            <person name="Vysotskaia V."/>
            <person name="Mannhaupt G."/>
            <person name="Guldener U."/>
            <person name="Munsterkotter M."/>
            <person name="Haase D."/>
            <person name="Oesterheld M."/>
            <person name="Mewes H.W."/>
            <person name="Mauceli E.W."/>
            <person name="DeCaprio D."/>
            <person name="Wade C.M."/>
            <person name="Butler J."/>
            <person name="Young S."/>
            <person name="Jaffe D.B."/>
            <person name="Calvo S."/>
            <person name="Nusbaum C."/>
            <person name="Galagan J."/>
            <person name="Birren B.W."/>
        </authorList>
    </citation>
    <scope>NUCLEOTIDE SEQUENCE [LARGE SCALE GENOMIC DNA]</scope>
    <source>
        <strain evidence="3">DSM 14603 / FGSC 9021 / UM521</strain>
    </source>
</reference>
<dbReference type="OMA" id="TSIQQWW"/>
<dbReference type="EMBL" id="CM003143">
    <property type="protein sequence ID" value="KIS70175.1"/>
    <property type="molecule type" value="Genomic_DNA"/>
</dbReference>
<dbReference type="InterPro" id="IPR000477">
    <property type="entry name" value="RT_dom"/>
</dbReference>
<keyword evidence="3" id="KW-1185">Reference proteome</keyword>
<dbReference type="VEuPathDB" id="FungiDB:UMAG_06265"/>
<protein>
    <recommendedName>
        <fullName evidence="1">Reverse transcriptase domain-containing protein</fullName>
    </recommendedName>
</protein>